<dbReference type="Proteomes" id="UP001590951">
    <property type="component" value="Unassembled WGS sequence"/>
</dbReference>
<evidence type="ECO:0000313" key="2">
    <source>
        <dbReference type="Proteomes" id="UP001590951"/>
    </source>
</evidence>
<protein>
    <submittedName>
        <fullName evidence="1">Uncharacterized protein</fullName>
    </submittedName>
</protein>
<dbReference type="EMBL" id="JBHFEH010000047">
    <property type="protein sequence ID" value="KAL2050435.1"/>
    <property type="molecule type" value="Genomic_DNA"/>
</dbReference>
<gene>
    <name evidence="1" type="ORF">ABVK25_009269</name>
</gene>
<accession>A0ABR4AXQ2</accession>
<keyword evidence="2" id="KW-1185">Reference proteome</keyword>
<name>A0ABR4AXQ2_9LECA</name>
<evidence type="ECO:0000313" key="1">
    <source>
        <dbReference type="EMBL" id="KAL2050435.1"/>
    </source>
</evidence>
<proteinExistence type="predicted"/>
<organism evidence="1 2">
    <name type="scientific">Lepraria finkii</name>
    <dbReference type="NCBI Taxonomy" id="1340010"/>
    <lineage>
        <taxon>Eukaryota</taxon>
        <taxon>Fungi</taxon>
        <taxon>Dikarya</taxon>
        <taxon>Ascomycota</taxon>
        <taxon>Pezizomycotina</taxon>
        <taxon>Lecanoromycetes</taxon>
        <taxon>OSLEUM clade</taxon>
        <taxon>Lecanoromycetidae</taxon>
        <taxon>Lecanorales</taxon>
        <taxon>Lecanorineae</taxon>
        <taxon>Stereocaulaceae</taxon>
        <taxon>Lepraria</taxon>
    </lineage>
</organism>
<comment type="caution">
    <text evidence="1">The sequence shown here is derived from an EMBL/GenBank/DDBJ whole genome shotgun (WGS) entry which is preliminary data.</text>
</comment>
<sequence length="106" mass="11823">MYRCLVQMKEKITFTLPGRVVIRASTELAIPDIAAARCEGGVFGIRVSVAKIFTEGLGCDAGRDEIDLIVAVGVRVLMLSPFIRRTFRGCFRKELEYNVPFPSRRG</sequence>
<reference evidence="1 2" key="1">
    <citation type="submission" date="2024-09" db="EMBL/GenBank/DDBJ databases">
        <title>Rethinking Asexuality: The Enigmatic Case of Functional Sexual Genes in Lepraria (Stereocaulaceae).</title>
        <authorList>
            <person name="Doellman M."/>
            <person name="Sun Y."/>
            <person name="Barcenas-Pena A."/>
            <person name="Lumbsch H.T."/>
            <person name="Grewe F."/>
        </authorList>
    </citation>
    <scope>NUCLEOTIDE SEQUENCE [LARGE SCALE GENOMIC DNA]</scope>
    <source>
        <strain evidence="1 2">Grewe 0041</strain>
    </source>
</reference>